<keyword evidence="2" id="KW-1185">Reference proteome</keyword>
<name>A0ABW2MXE6_9FLAO</name>
<comment type="caution">
    <text evidence="1">The sequence shown here is derived from an EMBL/GenBank/DDBJ whole genome shotgun (WGS) entry which is preliminary data.</text>
</comment>
<dbReference type="RefSeq" id="WP_380218553.1">
    <property type="nucleotide sequence ID" value="NZ_JBHTBN010000007.1"/>
</dbReference>
<dbReference type="InterPro" id="IPR054207">
    <property type="entry name" value="DUF6913"/>
</dbReference>
<evidence type="ECO:0000313" key="1">
    <source>
        <dbReference type="EMBL" id="MFC7358572.1"/>
    </source>
</evidence>
<protein>
    <submittedName>
        <fullName evidence="1">DUF6913 domain-containing protein</fullName>
    </submittedName>
</protein>
<dbReference type="Pfam" id="PF21857">
    <property type="entry name" value="DUF6913"/>
    <property type="match status" value="1"/>
</dbReference>
<accession>A0ABW2MXE6</accession>
<reference evidence="2" key="1">
    <citation type="journal article" date="2019" name="Int. J. Syst. Evol. Microbiol.">
        <title>The Global Catalogue of Microorganisms (GCM) 10K type strain sequencing project: providing services to taxonomists for standard genome sequencing and annotation.</title>
        <authorList>
            <consortium name="The Broad Institute Genomics Platform"/>
            <consortium name="The Broad Institute Genome Sequencing Center for Infectious Disease"/>
            <person name="Wu L."/>
            <person name="Ma J."/>
        </authorList>
    </citation>
    <scope>NUCLEOTIDE SEQUENCE [LARGE SCALE GENOMIC DNA]</scope>
    <source>
        <strain evidence="2">CGMCC 1.16306</strain>
    </source>
</reference>
<evidence type="ECO:0000313" key="2">
    <source>
        <dbReference type="Proteomes" id="UP001596415"/>
    </source>
</evidence>
<dbReference type="Proteomes" id="UP001596415">
    <property type="component" value="Unassembled WGS sequence"/>
</dbReference>
<gene>
    <name evidence="1" type="ORF">ACFQO1_12795</name>
</gene>
<dbReference type="EMBL" id="JBHTBN010000007">
    <property type="protein sequence ID" value="MFC7358572.1"/>
    <property type="molecule type" value="Genomic_DNA"/>
</dbReference>
<sequence length="174" mass="20098">MFQTFKQRSFEKTMASEIAKRDCSQINSEMHTLGFLVNEDTFKELDALLESYAYFGLQPKDVKVFTFVTYSKKAPSLRQNQVSNKDFSWKGVITNKNAVEFLDATFDVLVGYYTNEHRYLDMMMAKSKAKFKVGVSKANPDLYDLLIDVSLDDFGKFKTELKKYLTVLGKLKNK</sequence>
<organism evidence="1 2">
    <name type="scientific">Jejudonia soesokkakensis</name>
    <dbReference type="NCBI Taxonomy" id="1323432"/>
    <lineage>
        <taxon>Bacteria</taxon>
        <taxon>Pseudomonadati</taxon>
        <taxon>Bacteroidota</taxon>
        <taxon>Flavobacteriia</taxon>
        <taxon>Flavobacteriales</taxon>
        <taxon>Flavobacteriaceae</taxon>
        <taxon>Jejudonia</taxon>
    </lineage>
</organism>
<proteinExistence type="predicted"/>